<dbReference type="PANTHER" id="PTHR42085">
    <property type="entry name" value="F-BOX DOMAIN-CONTAINING PROTEIN"/>
    <property type="match status" value="1"/>
</dbReference>
<proteinExistence type="predicted"/>
<evidence type="ECO:0000313" key="3">
    <source>
        <dbReference type="Proteomes" id="UP000007796"/>
    </source>
</evidence>
<dbReference type="HOGENOM" id="CLU_057896_0_0_1"/>
<feature type="region of interest" description="Disordered" evidence="1">
    <location>
        <begin position="1"/>
        <end position="59"/>
    </location>
</feature>
<feature type="compositionally biased region" description="Polar residues" evidence="1">
    <location>
        <begin position="1"/>
        <end position="10"/>
    </location>
</feature>
<dbReference type="AlphaFoldDB" id="F0XMQ7"/>
<dbReference type="RefSeq" id="XP_014170604.1">
    <property type="nucleotide sequence ID" value="XM_014315129.1"/>
</dbReference>
<dbReference type="OrthoDB" id="5372935at2759"/>
<feature type="compositionally biased region" description="Low complexity" evidence="1">
    <location>
        <begin position="324"/>
        <end position="333"/>
    </location>
</feature>
<accession>F0XMQ7</accession>
<keyword evidence="3" id="KW-1185">Reference proteome</keyword>
<name>F0XMQ7_GROCL</name>
<dbReference type="EMBL" id="GL629794">
    <property type="protein sequence ID" value="EFX01122.1"/>
    <property type="molecule type" value="Genomic_DNA"/>
</dbReference>
<dbReference type="GeneID" id="25979456"/>
<protein>
    <submittedName>
        <fullName evidence="2">Uncharacterized protein</fullName>
    </submittedName>
</protein>
<dbReference type="PANTHER" id="PTHR42085:SF2">
    <property type="entry name" value="F-BOX DOMAIN-CONTAINING PROTEIN"/>
    <property type="match status" value="1"/>
</dbReference>
<evidence type="ECO:0000313" key="2">
    <source>
        <dbReference type="EMBL" id="EFX01122.1"/>
    </source>
</evidence>
<dbReference type="Proteomes" id="UP000007796">
    <property type="component" value="Unassembled WGS sequence"/>
</dbReference>
<feature type="region of interest" description="Disordered" evidence="1">
    <location>
        <begin position="312"/>
        <end position="333"/>
    </location>
</feature>
<reference evidence="2 3" key="1">
    <citation type="journal article" date="2011" name="Proc. Natl. Acad. Sci. U.S.A.">
        <title>Genome and transcriptome analyses of the mountain pine beetle-fungal symbiont Grosmannia clavigera, a lodgepole pine pathogen.</title>
        <authorList>
            <person name="DiGuistini S."/>
            <person name="Wang Y."/>
            <person name="Liao N.Y."/>
            <person name="Taylor G."/>
            <person name="Tanguay P."/>
            <person name="Feau N."/>
            <person name="Henrissat B."/>
            <person name="Chan S.K."/>
            <person name="Hesse-Orce U."/>
            <person name="Alamouti S.M."/>
            <person name="Tsui C.K.M."/>
            <person name="Docking R.T."/>
            <person name="Levasseur A."/>
            <person name="Haridas S."/>
            <person name="Robertson G."/>
            <person name="Birol I."/>
            <person name="Holt R.A."/>
            <person name="Marra M.A."/>
            <person name="Hamelin R.C."/>
            <person name="Hirst M."/>
            <person name="Jones S.J.M."/>
            <person name="Bohlmann J."/>
            <person name="Breuil C."/>
        </authorList>
    </citation>
    <scope>NUCLEOTIDE SEQUENCE [LARGE SCALE GENOMIC DNA]</scope>
    <source>
        <strain evidence="3">kw1407 / UAMH 11150</strain>
    </source>
</reference>
<organism evidence="3">
    <name type="scientific">Grosmannia clavigera (strain kw1407 / UAMH 11150)</name>
    <name type="common">Blue stain fungus</name>
    <name type="synonym">Graphiocladiella clavigera</name>
    <dbReference type="NCBI Taxonomy" id="655863"/>
    <lineage>
        <taxon>Eukaryota</taxon>
        <taxon>Fungi</taxon>
        <taxon>Dikarya</taxon>
        <taxon>Ascomycota</taxon>
        <taxon>Pezizomycotina</taxon>
        <taxon>Sordariomycetes</taxon>
        <taxon>Sordariomycetidae</taxon>
        <taxon>Ophiostomatales</taxon>
        <taxon>Ophiostomataceae</taxon>
        <taxon>Leptographium</taxon>
    </lineage>
</organism>
<gene>
    <name evidence="2" type="ORF">CMQ_6064</name>
</gene>
<dbReference type="InParanoid" id="F0XMQ7"/>
<dbReference type="InterPro" id="IPR038883">
    <property type="entry name" value="AN11006-like"/>
</dbReference>
<evidence type="ECO:0000256" key="1">
    <source>
        <dbReference type="SAM" id="MobiDB-lite"/>
    </source>
</evidence>
<sequence length="355" mass="39498">MPKSTASGSKAGTARKDKPKLSKPIAVPKPQLSSRTKPSSSAHISNHSSDEDDGEEAKFDISTIPIHRLTLDDPTEDPVTGTADEVAETDVAQAAEEDKAAGKKVAKPFPFLQLPSELRVRVYGYHFEGVDPVLDLSPDNYRKVHRKLAFLRTCRHIYVEASHFFYSAHVFRIFPTYPGRFFKTRRPLLARLRRNQRVDLTELELRLGPGFNKPPKCWAVTRKLGLHECANVRKIRVFVQLDPSVSWLDGFRKPGFYEAFSSGLLDDILKEARAVEVVELDGYESVRKAAPIMQALVQVARDHGKKIVWGPRNGWTETADNEANSRAATNSTTTQPSLEAIAALLDQGSELVLAA</sequence>
<dbReference type="eggNOG" id="ENOG502SI7R">
    <property type="taxonomic scope" value="Eukaryota"/>
</dbReference>